<evidence type="ECO:0000313" key="2">
    <source>
        <dbReference type="Proteomes" id="UP001589608"/>
    </source>
</evidence>
<accession>A0ABV5M135</accession>
<dbReference type="EMBL" id="JBHMCA010000014">
    <property type="protein sequence ID" value="MFB9442521.1"/>
    <property type="molecule type" value="Genomic_DNA"/>
</dbReference>
<dbReference type="RefSeq" id="WP_223100886.1">
    <property type="nucleotide sequence ID" value="NZ_CP061913.1"/>
</dbReference>
<dbReference type="Gene3D" id="1.25.40.10">
    <property type="entry name" value="Tetratricopeptide repeat domain"/>
    <property type="match status" value="1"/>
</dbReference>
<protein>
    <recommendedName>
        <fullName evidence="3">Tetratricopeptide repeat protein</fullName>
    </recommendedName>
</protein>
<evidence type="ECO:0008006" key="3">
    <source>
        <dbReference type="Google" id="ProtNLM"/>
    </source>
</evidence>
<reference evidence="1 2" key="1">
    <citation type="submission" date="2024-09" db="EMBL/GenBank/DDBJ databases">
        <authorList>
            <person name="Sun Q."/>
            <person name="Mori K."/>
        </authorList>
    </citation>
    <scope>NUCLEOTIDE SEQUENCE [LARGE SCALE GENOMIC DNA]</scope>
    <source>
        <strain evidence="1 2">JCM 3307</strain>
    </source>
</reference>
<organism evidence="1 2">
    <name type="scientific">Dactylosporangium vinaceum</name>
    <dbReference type="NCBI Taxonomy" id="53362"/>
    <lineage>
        <taxon>Bacteria</taxon>
        <taxon>Bacillati</taxon>
        <taxon>Actinomycetota</taxon>
        <taxon>Actinomycetes</taxon>
        <taxon>Micromonosporales</taxon>
        <taxon>Micromonosporaceae</taxon>
        <taxon>Dactylosporangium</taxon>
    </lineage>
</organism>
<comment type="caution">
    <text evidence="1">The sequence shown here is derived from an EMBL/GenBank/DDBJ whole genome shotgun (WGS) entry which is preliminary data.</text>
</comment>
<dbReference type="SUPFAM" id="SSF48452">
    <property type="entry name" value="TPR-like"/>
    <property type="match status" value="1"/>
</dbReference>
<dbReference type="InterPro" id="IPR011990">
    <property type="entry name" value="TPR-like_helical_dom_sf"/>
</dbReference>
<dbReference type="Proteomes" id="UP001589608">
    <property type="component" value="Unassembled WGS sequence"/>
</dbReference>
<proteinExistence type="predicted"/>
<sequence length="465" mass="51620">MTGRGPGGATLTTPIGPTDRGVLWRAERDRPGDRIVRLVDPRFCDDRFRDTLRRLRERPHRQAVRIVAEGWSEAGYAVEYALDGPMRTLGERLADCPRWTDRLRLLGRLCDALAQWQRDPQLHPGVGRHNLVFAADAATVYFLPCPAFTLAAPDDLFGLDAQTLAAVAPETVRGVPLHRPAQDRYALGTLAAQAIGCRPSRLAVDDAERIEAQARGALLGTAEDIEPFLLGTPPLVRLIDTIGRYRHPVPEARPVGVGPLRTAIDGAADPLALARELMAAAPDRALEVLTWAGDDSLEALRLAAGICGQRGDHEGALERLDRAVRLRPDRLDLRRERIAALEHRCPSPRCADLIADLEYVDQRDPQPDFGRIRRIAAEWRHLDDRHAEAEALYRAIERDGTDFELMYRYGECLCLIGTRADVEDLVRLARLRIAGVGRAGRLSEEGRLQWHGRFDALLDCSPPQG</sequence>
<evidence type="ECO:0000313" key="1">
    <source>
        <dbReference type="EMBL" id="MFB9442521.1"/>
    </source>
</evidence>
<gene>
    <name evidence="1" type="ORF">ACFFTR_05400</name>
</gene>
<keyword evidence="2" id="KW-1185">Reference proteome</keyword>
<name>A0ABV5M135_9ACTN</name>